<dbReference type="InterPro" id="IPR020845">
    <property type="entry name" value="AMP-binding_CS"/>
</dbReference>
<feature type="region of interest" description="Disordered" evidence="4">
    <location>
        <begin position="2199"/>
        <end position="2267"/>
    </location>
</feature>
<dbReference type="PROSITE" id="PS00455">
    <property type="entry name" value="AMP_BINDING"/>
    <property type="match status" value="3"/>
</dbReference>
<dbReference type="Pfam" id="PF13193">
    <property type="entry name" value="AMP-binding_C"/>
    <property type="match status" value="3"/>
</dbReference>
<dbReference type="EMBL" id="JBFBLL010000001">
    <property type="protein sequence ID" value="MEV8156787.1"/>
    <property type="molecule type" value="Genomic_DNA"/>
</dbReference>
<dbReference type="SUPFAM" id="SSF52777">
    <property type="entry name" value="CoA-dependent acyltransferases"/>
    <property type="match status" value="10"/>
</dbReference>
<protein>
    <submittedName>
        <fullName evidence="6">Amino acid adenylation domain-containing protein</fullName>
    </submittedName>
</protein>
<dbReference type="Proteomes" id="UP001553031">
    <property type="component" value="Unassembled WGS sequence"/>
</dbReference>
<dbReference type="InterPro" id="IPR023213">
    <property type="entry name" value="CAT-like_dom_sf"/>
</dbReference>
<keyword evidence="3" id="KW-0597">Phosphoprotein</keyword>
<dbReference type="PROSITE" id="PS00012">
    <property type="entry name" value="PHOSPHOPANTETHEINE"/>
    <property type="match status" value="2"/>
</dbReference>
<accession>A0ABV3K8R0</accession>
<reference evidence="6 7" key="1">
    <citation type="submission" date="2024-06" db="EMBL/GenBank/DDBJ databases">
        <title>The Natural Products Discovery Center: Release of the First 8490 Sequenced Strains for Exploring Actinobacteria Biosynthetic Diversity.</title>
        <authorList>
            <person name="Kalkreuter E."/>
            <person name="Kautsar S.A."/>
            <person name="Yang D."/>
            <person name="Bader C.D."/>
            <person name="Teijaro C.N."/>
            <person name="Fluegel L."/>
            <person name="Davis C.M."/>
            <person name="Simpson J.R."/>
            <person name="Lauterbach L."/>
            <person name="Steele A.D."/>
            <person name="Gui C."/>
            <person name="Meng S."/>
            <person name="Li G."/>
            <person name="Viehrig K."/>
            <person name="Ye F."/>
            <person name="Su P."/>
            <person name="Kiefer A.F."/>
            <person name="Nichols A."/>
            <person name="Cepeda A.J."/>
            <person name="Yan W."/>
            <person name="Fan B."/>
            <person name="Jiang Y."/>
            <person name="Adhikari A."/>
            <person name="Zheng C.-J."/>
            <person name="Schuster L."/>
            <person name="Cowan T.M."/>
            <person name="Smanski M.J."/>
            <person name="Chevrette M.G."/>
            <person name="De Carvalho L.P.S."/>
            <person name="Shen B."/>
        </authorList>
    </citation>
    <scope>NUCLEOTIDE SEQUENCE [LARGE SCALE GENOMIC DNA]</scope>
    <source>
        <strain evidence="6 7">NPDC079179</strain>
    </source>
</reference>
<feature type="domain" description="Carrier" evidence="5">
    <location>
        <begin position="4426"/>
        <end position="4503"/>
    </location>
</feature>
<dbReference type="PROSITE" id="PS50075">
    <property type="entry name" value="CARRIER"/>
    <property type="match status" value="4"/>
</dbReference>
<dbReference type="CDD" id="cd19543">
    <property type="entry name" value="DCL_NRPS"/>
    <property type="match status" value="1"/>
</dbReference>
<comment type="cofactor">
    <cofactor evidence="1">
        <name>pantetheine 4'-phosphate</name>
        <dbReference type="ChEBI" id="CHEBI:47942"/>
    </cofactor>
</comment>
<dbReference type="CDD" id="cd05930">
    <property type="entry name" value="A_NRPS"/>
    <property type="match status" value="3"/>
</dbReference>
<dbReference type="InterPro" id="IPR009081">
    <property type="entry name" value="PP-bd_ACP"/>
</dbReference>
<evidence type="ECO:0000259" key="5">
    <source>
        <dbReference type="PROSITE" id="PS50075"/>
    </source>
</evidence>
<feature type="compositionally biased region" description="Low complexity" evidence="4">
    <location>
        <begin position="2094"/>
        <end position="2129"/>
    </location>
</feature>
<dbReference type="Gene3D" id="3.40.50.1820">
    <property type="entry name" value="alpha/beta hydrolase"/>
    <property type="match status" value="1"/>
</dbReference>
<dbReference type="Gene3D" id="3.30.300.30">
    <property type="match status" value="3"/>
</dbReference>
<dbReference type="InterPro" id="IPR000873">
    <property type="entry name" value="AMP-dep_synth/lig_dom"/>
</dbReference>
<feature type="region of interest" description="Disordered" evidence="4">
    <location>
        <begin position="2429"/>
        <end position="2455"/>
    </location>
</feature>
<feature type="compositionally biased region" description="Basic and acidic residues" evidence="4">
    <location>
        <begin position="4410"/>
        <end position="4420"/>
    </location>
</feature>
<name>A0ABV3K8R0_9MICC</name>
<dbReference type="Gene3D" id="3.30.559.10">
    <property type="entry name" value="Chloramphenicol acetyltransferase-like domain"/>
    <property type="match status" value="5"/>
</dbReference>
<feature type="region of interest" description="Disordered" evidence="4">
    <location>
        <begin position="2698"/>
        <end position="2766"/>
    </location>
</feature>
<evidence type="ECO:0000313" key="7">
    <source>
        <dbReference type="Proteomes" id="UP001553031"/>
    </source>
</evidence>
<dbReference type="InterPro" id="IPR045851">
    <property type="entry name" value="AMP-bd_C_sf"/>
</dbReference>
<feature type="compositionally biased region" description="Basic and acidic residues" evidence="4">
    <location>
        <begin position="2244"/>
        <end position="2255"/>
    </location>
</feature>
<feature type="region of interest" description="Disordered" evidence="4">
    <location>
        <begin position="3378"/>
        <end position="3437"/>
    </location>
</feature>
<dbReference type="SUPFAM" id="SSF53474">
    <property type="entry name" value="alpha/beta-Hydrolases"/>
    <property type="match status" value="1"/>
</dbReference>
<dbReference type="NCBIfam" id="TIGR01733">
    <property type="entry name" value="AA-adenyl-dom"/>
    <property type="match status" value="2"/>
</dbReference>
<dbReference type="InterPro" id="IPR025110">
    <property type="entry name" value="AMP-bd_C"/>
</dbReference>
<dbReference type="InterPro" id="IPR020806">
    <property type="entry name" value="PKS_PP-bd"/>
</dbReference>
<dbReference type="SUPFAM" id="SSF56801">
    <property type="entry name" value="Acetyl-CoA synthetase-like"/>
    <property type="match status" value="3"/>
</dbReference>
<comment type="caution">
    <text evidence="6">The sequence shown here is derived from an EMBL/GenBank/DDBJ whole genome shotgun (WGS) entry which is preliminary data.</text>
</comment>
<evidence type="ECO:0000256" key="4">
    <source>
        <dbReference type="SAM" id="MobiDB-lite"/>
    </source>
</evidence>
<dbReference type="SUPFAM" id="SSF47336">
    <property type="entry name" value="ACP-like"/>
    <property type="match status" value="4"/>
</dbReference>
<dbReference type="SMART" id="SM00824">
    <property type="entry name" value="PKS_TE"/>
    <property type="match status" value="1"/>
</dbReference>
<dbReference type="RefSeq" id="WP_363783475.1">
    <property type="nucleotide sequence ID" value="NZ_JBFBLL010000001.1"/>
</dbReference>
<feature type="region of interest" description="Disordered" evidence="4">
    <location>
        <begin position="4410"/>
        <end position="4432"/>
    </location>
</feature>
<dbReference type="InterPro" id="IPR020802">
    <property type="entry name" value="TesA-like"/>
</dbReference>
<feature type="domain" description="Carrier" evidence="5">
    <location>
        <begin position="3301"/>
        <end position="3375"/>
    </location>
</feature>
<evidence type="ECO:0000256" key="1">
    <source>
        <dbReference type="ARBA" id="ARBA00001957"/>
    </source>
</evidence>
<dbReference type="InterPro" id="IPR010071">
    <property type="entry name" value="AA_adenyl_dom"/>
</dbReference>
<keyword evidence="2" id="KW-0596">Phosphopantetheine</keyword>
<feature type="region of interest" description="Disordered" evidence="4">
    <location>
        <begin position="2045"/>
        <end position="2130"/>
    </location>
</feature>
<dbReference type="Gene3D" id="3.30.559.30">
    <property type="entry name" value="Nonribosomal peptide synthetase, condensation domain"/>
    <property type="match status" value="5"/>
</dbReference>
<feature type="domain" description="Carrier" evidence="5">
    <location>
        <begin position="977"/>
        <end position="1054"/>
    </location>
</feature>
<evidence type="ECO:0000256" key="2">
    <source>
        <dbReference type="ARBA" id="ARBA00022450"/>
    </source>
</evidence>
<dbReference type="PANTHER" id="PTHR45527">
    <property type="entry name" value="NONRIBOSOMAL PEPTIDE SYNTHETASE"/>
    <property type="match status" value="1"/>
</dbReference>
<dbReference type="NCBIfam" id="NF003417">
    <property type="entry name" value="PRK04813.1"/>
    <property type="match status" value="3"/>
</dbReference>
<organism evidence="6 7">
    <name type="scientific">Kocuria salsicia</name>
    <dbReference type="NCBI Taxonomy" id="664639"/>
    <lineage>
        <taxon>Bacteria</taxon>
        <taxon>Bacillati</taxon>
        <taxon>Actinomycetota</taxon>
        <taxon>Actinomycetes</taxon>
        <taxon>Micrococcales</taxon>
        <taxon>Micrococcaceae</taxon>
        <taxon>Kocuria</taxon>
    </lineage>
</organism>
<feature type="compositionally biased region" description="Basic and acidic residues" evidence="4">
    <location>
        <begin position="2702"/>
        <end position="2739"/>
    </location>
</feature>
<dbReference type="InterPro" id="IPR001031">
    <property type="entry name" value="Thioesterase"/>
</dbReference>
<dbReference type="Gene3D" id="2.30.38.10">
    <property type="entry name" value="Luciferase, Domain 3"/>
    <property type="match status" value="3"/>
</dbReference>
<dbReference type="InterPro" id="IPR001242">
    <property type="entry name" value="Condensation_dom"/>
</dbReference>
<dbReference type="InterPro" id="IPR006162">
    <property type="entry name" value="Ppantetheine_attach_site"/>
</dbReference>
<dbReference type="SMART" id="SM00823">
    <property type="entry name" value="PKS_PP"/>
    <property type="match status" value="4"/>
</dbReference>
<dbReference type="Pfam" id="PF00550">
    <property type="entry name" value="PP-binding"/>
    <property type="match status" value="4"/>
</dbReference>
<feature type="compositionally biased region" description="Polar residues" evidence="4">
    <location>
        <begin position="3398"/>
        <end position="3432"/>
    </location>
</feature>
<proteinExistence type="predicted"/>
<feature type="domain" description="Carrier" evidence="5">
    <location>
        <begin position="2127"/>
        <end position="2201"/>
    </location>
</feature>
<dbReference type="InterPro" id="IPR029058">
    <property type="entry name" value="AB_hydrolase_fold"/>
</dbReference>
<dbReference type="InterPro" id="IPR036736">
    <property type="entry name" value="ACP-like_sf"/>
</dbReference>
<dbReference type="Pfam" id="PF00501">
    <property type="entry name" value="AMP-binding"/>
    <property type="match status" value="3"/>
</dbReference>
<dbReference type="Pfam" id="PF00668">
    <property type="entry name" value="Condensation"/>
    <property type="match status" value="5"/>
</dbReference>
<gene>
    <name evidence="6" type="ORF">AB0O96_01040</name>
</gene>
<feature type="compositionally biased region" description="Low complexity" evidence="4">
    <location>
        <begin position="4566"/>
        <end position="4578"/>
    </location>
</feature>
<feature type="region of interest" description="Disordered" evidence="4">
    <location>
        <begin position="4498"/>
        <end position="4587"/>
    </location>
</feature>
<dbReference type="Gene3D" id="1.10.1200.10">
    <property type="entry name" value="ACP-like"/>
    <property type="match status" value="4"/>
</dbReference>
<dbReference type="PANTHER" id="PTHR45527:SF1">
    <property type="entry name" value="FATTY ACID SYNTHASE"/>
    <property type="match status" value="1"/>
</dbReference>
<evidence type="ECO:0000256" key="3">
    <source>
        <dbReference type="ARBA" id="ARBA00022553"/>
    </source>
</evidence>
<dbReference type="Gene3D" id="3.40.50.980">
    <property type="match status" value="6"/>
</dbReference>
<dbReference type="Pfam" id="PF00975">
    <property type="entry name" value="Thioesterase"/>
    <property type="match status" value="1"/>
</dbReference>
<keyword evidence="7" id="KW-1185">Reference proteome</keyword>
<evidence type="ECO:0000313" key="6">
    <source>
        <dbReference type="EMBL" id="MEV8156787.1"/>
    </source>
</evidence>
<sequence length="4853" mass="512132">MASSSSLPDPAEWFPLTGAQEGIWNAQRLDPTSPYYVVGEVVEIGPGDVDPQRLADAVSEAVAETETLRLRVREHDGAAQQRVADGTGYRPEIRDLRAAPDPFALAAAVVDEQRTDMALRCAPMVERELFRYTILRLTDQHVWLVQLYHHLVIDGYSAARLSRRIAALYRAVTTGNSAAPSGYRSLRDLVTEDREYRQSEQRAQDERYWVDAMTPLPPVGGREGGEKHSGGRTVHITQTLSPQDSDRLKSLGSRAGSNWVDVLLGAYAGYVHRLTGRRDVVMALPMMVRTTTAALKTPAMAVNVLPLRVQVSAEDTAADLASKVFTAMVGVREHQRFRGEDLPGALGVPGAGGLLHGVGANVKVFNPALDFHGVPGLLRNVAGGPPEDMGLTVTPLATGQGTEIQLGFETDPSRVTRDRALARLRGFVTLLRGLLAENAPRLGAVSALAGEEREALERRRGPSAGAAEVGESFAPVDLTQAVAQIELHRPDEPVLVDSRTSLTGTELVHRARVLAGRLTEAGVGPEDVVVLDLPRGHEMVLGMLATLLAGGAFQALDRAHPAERRRTTTEDGGADVVLTDADGDASLRPGARRILWEQVCWDAPASEPADAAGPENLAYLLHTSGTTGRPKGVEVTRAALGHLIAHHRALLFPPSEQHAQTTHLHVAHAASFTFDAAIDQLSWLFGGHTVHVYDATVTGDALAFLDALAEDGIDVLDSTPSLAGVLVEFGLLQLPAPTTLILGGETLPTSLWHDVVASGKLAWNLYGPTESTVDAVAAPVTGQTPTIGRPLAGLTAHLLDTDLQPVPDGETGEVYLGGPQLARGYRTRAIETATRFVADPFTPGGRLYRTGDLARWEPGVGYLLLGRADDQVEIRGQRVEPAEVEALLHEVPGVAGAVVGVQGRDEDASLVAHVVPSRGARLEAGAVREGLARRAPSHLVPAHVVVLEAFPVTVGGKVDRSALPAPHVQERIREARTPAEEVLTRVVAEVLGRRRGASCAPVALDRDFVSQGGDSISALSVVGASRRAGLDIAAQDLLNGTPLAVVATRAAASNTDIAALAAARAEGGTGEELDDAAAPSRADVDLPVGRVALSPLVRTQLAAAPNDRALAGHAQWVVLDTATSLDRDALARALQTVLDRHDCLRLVLDTTGGEPALLVRRAGAVLAEDVLAGSEHRAENDAAATGAAGHSGHCVEDHAEALVAELDPRAGVVIRAAVVAVNAAQPVVAEQPTGDQLVLVVHHLAVDAVSWQILTADLECAYEAAVAGTLSETDDVPCSWRHAMDVMAARAGSDTVREDLPHWERVLRSGPAAPLGGRRLDPAVDTVATVRTADLEITGDVARAVRETAPEAYRMRPDEAVLAVVSLALARFDHARGLPAAALRPVTVEGHGRDTLAPGCDLSGTVGWFTTESPVHVASDALGHPVVGDDSGTDSGTDAVVRARVLGAEDLDDMLGGGSALSALLRAAKEARRTSPDTAGYGILRHLDPLGRERLADLAEPEVVLNVIAASEEDPDGWSTDGDRSFAVVESPERRLTEALTVNVFQKAGPEPGLGIELRAAGGVFSAADLDTLGQSLREAAAAVHLHLLLNENAGGASPSDLTHRLPQPDIDALEREHGPVADVLPLSPLQEGLLFHALSDGEADAYVLAAALEIEGAVDPQRLQDAFDAVLRRHPVLRAAFDATTVGEPVQVVPRAVTVPWRTVDLSATPDAAAERAVTALLTEMSHRPVDVARAPLVAATLVRLGPERSVLILGAHHLVTDGWSTPLMVRDLMALYRGEGDELPTALPFGAHVARISAGADAALEAWRTRLAGLEHPTVLGTEPSETAGGRTEQTRQDLSLAPGTAQRLVEVARTNGLTPNTVLQGAWAVALAAVTGHDDVVFGVTVSGRPTDLPGIENTVGLFANTLPARLTLRRDEPLLEAFARLQGEQAGMSAHESAALAEIERAVGLGELFDSLVVYENAPADDAGQEALPRVTGISSAGGTHYPLNVMVPPGNEFRVVVEHDPTRVAEQTAQRLWAELARALEAVAGDPTVTVAQLAAGHGGSVAEEGRPTPEHGGTPIGEQVTSSRVTGAAPTAEDGQTEGETTGASAQASESARTAAAAPGTAGTPSSTSGTPRATSPATDGVATVAAAEMAELLGRSGMDVDEDFFALGGHSLTAMRLLGRLRRRGITVSLVQVLDARTPAAIARLAEGGAVSSADGASPDDAVSGDNQVPRDPAVSQHGAVPQDHAIAQNRADAQDTPRIEDGARGGAEGPTSSAPVLTPAQQRLWFVQQLEGPSTVYDVPVALELRGAVDAEALRAAWHDVVLRHRALRTVFPAQRDGTAGVRVLEGEELPALRVHDLPGTLAETAPSRETLEGVVAEHLADPAQAVDITREAPARADLWTGGDTALLLVVVHHVAIDAESVQPLLADLSDAYGARAAGRAPQWPEPPHDEPAAEDPEQTAADESFWSEELRGLPAELDLPLDRPRPETPGHEGHTDVLEVPTELRERMDRVCGEHGVTPLMLLRNAVALTWWLHGAGRDIPLGSTVALREDLADEQRAVGYFVNSMVVRCAVDATGTVAENLAAVRGASLRALEHSGLPFERVVDLVSLQRQRARHPLFQTLVSHEAPAPTPGIGALETSEVTVRTTTSRFDVGVWLVDGDTSSLRVVGFADLFDAETVSALAHRVLRVLEQVVEDPHRAVAALTVADEASRETHRPAQPHRSAEARRSAERHDPAESGRAAEGHRPPANRDTAVNAGPAETRVPSGTDAHDDVVPCLPNEGVPSVPRAFAAQVARTPHRVALRDAQGDLSYAELDAAVRELAARLVARGVGEQSMVAVALPRDRSLLTALLAVQRVGAVYVPLDPDHPRQRTSQVLEDAMVALVVSTAELAAGLPAAGADVLLLDAPGAPEQEGVDSAGETASAAGDLTTSALPEIPAADDGLAYVLHTSGSTGRPKGVMVTRANIAAFLRSVAALGWVRDRDALVAVTTVAFDISGLELFAPLCVGGTVHLADRATVRDPEALLRVVARADADVLQATPSLWRGLVEAAEHEDVDLSRVRALVGGEALDRDLAARMRQRCAEVRNVYGPTEATVWVTHEPVRAEDLTGSGAVPIGTPWEGVDATVLDDALRPVPDGVAGELYLGGVQVARGYLGRPAQTAARFVADPAHPWARLYRTGDLVVRREGRLHFLRRVDDQVKVRGYRIELGEVETALRSLPGVRAAAACVRPDPSGEHRLLGYVVPTGDDDAAGQSSAAAARDALRELLPEYMVPAVVTVVPCLPTTPNGKIDRAALPEPDGSTAGGIAPRTEVERAVCSAVDELLGLTGSGPEDDFFGLGGDSISSLRLVAGLRESGWDLTVTDVFTHPGLGELAASARRTASTVDAEGATGAQSTVSVKGAEGTDSTTSSGNAANITSGEGSDSAVDSGSTGAETRTATPADALSVPVTPELREVLEGLAPQWQEVLPLTPLQEGMYLQSLVDGADGADAYVVQHRFTLGEDVDLTAVHRACDAVYRRHPMLRAGFTHRGVPAPVQFLLPEGPMPWHETTVDSPAEVERAASAQFHRRIDPQRPPLIGALAVHLPDGTSELVVTQHHLLTDAWSQAVLFEELFTLVAAPGQDESVLPQPADFREHLRHVASRDVNADTAAWREHLAGIDEPTLVAGPAPLTEPVPQLVTRPLGAELDAAVTARARELGVSRATLFHVAWGVTLQQLTGRDDVVLGSAVTGRDPSVPGAERMVGLALNTVAARLSTRPHQTVRDVVRRAFAQQGAMSAHHRAGLGEIQRAAGHATLFDTLVVHRNTAMDREDPNGPFAGAGVLRAQALDATHYAMVLDVDPGDGTPGSGTVTCEHHPETVSTERAQWALDRTLAALTDLARGDAAHTRMAEVAVAAPRPSAVLAPAPVPVPGPGEPGGSVDRLLRDLARRSPESPSLVCGDVRWNARQVDERVQRLAAVLADRGIGRGDVVGIRLPRTADHIVAIFAVMRTGAAYLPLDGNQPVERAAQLLADSHASGLVRGGDWDEVPGAQDAPFAVVDLDDAAVRAVLDGTVPAPAVDQNRLTGPANPDQPAYVIYTSGSTGRPKGVLVGHRGLTTMYHNHAAEIFEPTVARLGERLRVAHTVNFAFDMSWEELFWMLHGHEVHVVDDRLRLQTAELVAHYHRVGIDVINVTPTYARELLGHGLLEGPRHPGLVLLGGEAVPQELWTLLRETPGVSGYDLYGPTEFTINAFGSPVEESTSPCLGRPVRNARAAVLDSSLREVPEGAVGELYLSGDGLAHGYVGMPGRTATTFVADPQRSGQRMYRTGDLVRREPGDRLVYCGRSDRQLKIRGMRVEPGETEAAAESLPGVASCAVDVRGGDAARYLVAWVTADDGAVLDPAVLRERLRELLPAHQVPRRVTVVEKMPVTANGKLDRAALPDEPGRAEGAGSPRTEAERGVCDAVAAVLELDAAEVDVTGSFADHGGDSLAAMRVASHVERHAGFTVAVAELLAGTSLARIAEASDGSQDPVEDDAARDAFPGDGTGLASDDTRGPASEATATVPETDAGEVPLEVPAERETPVPGAPTPAQPSSAQPSSAPSTRLTPPTPAQPAREVLHLRRGEGVPLWCLHPGGGFAWPFLPLATRLGERPVNGVQLPTVEDAADRGIDTMRGLARFYADLIQEEQPEGPYDLLGYSFGGTAAHHVAAELTARGERVSSLTVLDAHPAGRATSHRSAAARRTRGELPDEHVIELAGLAEDFATRSPEVLDALRENLQRCTALLTTSEPCAYDGPVTLVVADRLRPGFAEKHEEGVSRPGQDDWDPEYAWRACHRGELTVHRLPFSHAGLASPEGWDTILPLLPPAPTRTTAARSQSR</sequence>